<dbReference type="PANTHER" id="PTHR30371:SF0">
    <property type="entry name" value="SEC-INDEPENDENT PROTEIN TRANSLOCASE PROTEIN TATC, CHLOROPLASTIC-RELATED"/>
    <property type="match status" value="1"/>
</dbReference>
<feature type="transmembrane region" description="Helical" evidence="6">
    <location>
        <begin position="162"/>
        <end position="185"/>
    </location>
</feature>
<proteinExistence type="inferred from homology"/>
<feature type="transmembrane region" description="Helical" evidence="6">
    <location>
        <begin position="107"/>
        <end position="134"/>
    </location>
</feature>
<dbReference type="GO" id="GO:0043953">
    <property type="term" value="P:protein transport by the Tat complex"/>
    <property type="evidence" value="ECO:0007669"/>
    <property type="project" value="TreeGrafter"/>
</dbReference>
<gene>
    <name evidence="7" type="primary">secY</name>
</gene>
<evidence type="ECO:0000313" key="8">
    <source>
        <dbReference type="EMBL" id="AFQ02357.1"/>
    </source>
</evidence>
<dbReference type="InterPro" id="IPR002033">
    <property type="entry name" value="TatC"/>
</dbReference>
<dbReference type="GO" id="GO:0065002">
    <property type="term" value="P:intracellular protein transmembrane transport"/>
    <property type="evidence" value="ECO:0007669"/>
    <property type="project" value="TreeGrafter"/>
</dbReference>
<dbReference type="GO" id="GO:0009977">
    <property type="term" value="F:proton motive force dependent protein transmembrane transporter activity"/>
    <property type="evidence" value="ECO:0007669"/>
    <property type="project" value="TreeGrafter"/>
</dbReference>
<keyword evidence="3 6" id="KW-0812">Transmembrane</keyword>
<keyword evidence="7" id="KW-0496">Mitochondrion</keyword>
<organism evidence="7">
    <name type="scientific">Phytophthora asparagi</name>
    <dbReference type="NCBI Taxonomy" id="631358"/>
    <lineage>
        <taxon>Eukaryota</taxon>
        <taxon>Sar</taxon>
        <taxon>Stramenopiles</taxon>
        <taxon>Oomycota</taxon>
        <taxon>Peronosporomycetes</taxon>
        <taxon>Peronosporales</taxon>
        <taxon>Peronosporaceae</taxon>
        <taxon>Phytophthora</taxon>
    </lineage>
</organism>
<comment type="similarity">
    <text evidence="2">Belongs to the TatC family.</text>
</comment>
<dbReference type="EMBL" id="JF770494">
    <property type="protein sequence ID" value="AEP40977.1"/>
    <property type="molecule type" value="Genomic_DNA"/>
</dbReference>
<dbReference type="EMBL" id="JQ439290">
    <property type="protein sequence ID" value="AFQ02357.1"/>
    <property type="molecule type" value="Genomic_DNA"/>
</dbReference>
<keyword evidence="4 6" id="KW-1133">Transmembrane helix</keyword>
<protein>
    <submittedName>
        <fullName evidence="7">SecY</fullName>
    </submittedName>
</protein>
<feature type="transmembrane region" description="Helical" evidence="6">
    <location>
        <begin position="221"/>
        <end position="241"/>
    </location>
</feature>
<accession>G4X5E1</accession>
<comment type="subcellular location">
    <subcellularLocation>
        <location evidence="1">Membrane</location>
        <topology evidence="1">Multi-pass membrane protein</topology>
    </subcellularLocation>
</comment>
<evidence type="ECO:0000313" key="7">
    <source>
        <dbReference type="EMBL" id="AEP40977.1"/>
    </source>
</evidence>
<evidence type="ECO:0000256" key="1">
    <source>
        <dbReference type="ARBA" id="ARBA00004141"/>
    </source>
</evidence>
<feature type="transmembrane region" description="Helical" evidence="6">
    <location>
        <begin position="67"/>
        <end position="95"/>
    </location>
</feature>
<evidence type="ECO:0000256" key="3">
    <source>
        <dbReference type="ARBA" id="ARBA00022692"/>
    </source>
</evidence>
<keyword evidence="5 6" id="KW-0472">Membrane</keyword>
<dbReference type="PANTHER" id="PTHR30371">
    <property type="entry name" value="SEC-INDEPENDENT PROTEIN TRANSLOCASE PROTEIN TATC"/>
    <property type="match status" value="1"/>
</dbReference>
<sequence length="253" mass="31731">MHKNKIITYLQLHLFELKYNFFIILITFFYLFIISYYFSDQLIYLLVNNLLNKNMLKYFIFTNITEIFITNIFISIFISTFISIQLSIFLIWFFLSKGLFKFENFMFIKFYVFFIFFNLFIINFIFTNIIPYIWNFLLNLNFSNLYLLTIYFEPKINNYFDFIFSSFIYIFMILIYFFFLFFLIFNNIFQIKIIINLRKFFYLKILFLSALITPPDMFNFLLIYFFFLFFFEIFIYISIYLNKYNLNYFFYKI</sequence>
<dbReference type="GO" id="GO:0033281">
    <property type="term" value="C:TAT protein transport complex"/>
    <property type="evidence" value="ECO:0007669"/>
    <property type="project" value="TreeGrafter"/>
</dbReference>
<evidence type="ECO:0000256" key="6">
    <source>
        <dbReference type="SAM" id="Phobius"/>
    </source>
</evidence>
<evidence type="ECO:0000256" key="5">
    <source>
        <dbReference type="ARBA" id="ARBA00023136"/>
    </source>
</evidence>
<evidence type="ECO:0000256" key="4">
    <source>
        <dbReference type="ARBA" id="ARBA00022989"/>
    </source>
</evidence>
<feature type="transmembrane region" description="Helical" evidence="6">
    <location>
        <begin position="21"/>
        <end position="47"/>
    </location>
</feature>
<evidence type="ECO:0000256" key="2">
    <source>
        <dbReference type="ARBA" id="ARBA00008882"/>
    </source>
</evidence>
<reference evidence="7" key="1">
    <citation type="submission" date="2011-04" db="EMBL/GenBank/DDBJ databases">
        <authorList>
            <person name="Martin F."/>
            <person name="Radmer L."/>
        </authorList>
    </citation>
    <scope>NUCLEOTIDE SEQUENCE</scope>
    <source>
        <strain evidence="7">P10690</strain>
        <strain evidence="8">P10705</strain>
    </source>
</reference>
<name>G4X5E1_9STRA</name>
<dbReference type="Pfam" id="PF00902">
    <property type="entry name" value="TatC"/>
    <property type="match status" value="1"/>
</dbReference>
<geneLocation type="mitochondrion" evidence="7"/>
<dbReference type="AlphaFoldDB" id="G4X5E1"/>